<proteinExistence type="predicted"/>
<keyword evidence="6" id="KW-1185">Reference proteome</keyword>
<accession>G4Q6S3</accession>
<sequence>MVIIDEAYHYFYKKTFLNFINMYDNIVILRTFSKLFSLAACRLGVIIGNPKLIHYVTNAKLTFDVNSIALLFGEKILDHPDIIENLIQIENAGKQYALSQLKEHGYDSRDCRGNFIFVKPKHDANEVARRLEQEKDILVHAYSNELLKDYLRVSVGSVTAMRFFLEGFFEIDR</sequence>
<evidence type="ECO:0000259" key="4">
    <source>
        <dbReference type="Pfam" id="PF00155"/>
    </source>
</evidence>
<dbReference type="Pfam" id="PF00155">
    <property type="entry name" value="Aminotran_1_2"/>
    <property type="match status" value="1"/>
</dbReference>
<dbReference type="eggNOG" id="COG0079">
    <property type="taxonomic scope" value="Bacteria"/>
</dbReference>
<dbReference type="InterPro" id="IPR015424">
    <property type="entry name" value="PyrdxlP-dep_Trfase"/>
</dbReference>
<dbReference type="SUPFAM" id="SSF53383">
    <property type="entry name" value="PLP-dependent transferases"/>
    <property type="match status" value="1"/>
</dbReference>
<evidence type="ECO:0000256" key="3">
    <source>
        <dbReference type="ARBA" id="ARBA00022898"/>
    </source>
</evidence>
<dbReference type="Proteomes" id="UP000007093">
    <property type="component" value="Chromosome"/>
</dbReference>
<dbReference type="GO" id="GO:0030170">
    <property type="term" value="F:pyridoxal phosphate binding"/>
    <property type="evidence" value="ECO:0007669"/>
    <property type="project" value="InterPro"/>
</dbReference>
<evidence type="ECO:0000313" key="5">
    <source>
        <dbReference type="EMBL" id="AEQ22222.1"/>
    </source>
</evidence>
<gene>
    <name evidence="5" type="primary">hisC</name>
    <name evidence="5" type="ordered locus">Acin_0994</name>
</gene>
<protein>
    <submittedName>
        <fullName evidence="5">Histidinol-phosphate aminotransferase</fullName>
    </submittedName>
</protein>
<evidence type="ECO:0000256" key="1">
    <source>
        <dbReference type="ARBA" id="ARBA00022576"/>
    </source>
</evidence>
<dbReference type="InterPro" id="IPR015422">
    <property type="entry name" value="PyrdxlP-dep_Trfase_small"/>
</dbReference>
<evidence type="ECO:0000313" key="6">
    <source>
        <dbReference type="Proteomes" id="UP000007093"/>
    </source>
</evidence>
<organism evidence="5 6">
    <name type="scientific">Acidaminococcus intestini (strain RyC-MR95)</name>
    <dbReference type="NCBI Taxonomy" id="568816"/>
    <lineage>
        <taxon>Bacteria</taxon>
        <taxon>Bacillati</taxon>
        <taxon>Bacillota</taxon>
        <taxon>Negativicutes</taxon>
        <taxon>Acidaminococcales</taxon>
        <taxon>Acidaminococcaceae</taxon>
        <taxon>Acidaminococcus</taxon>
    </lineage>
</organism>
<evidence type="ECO:0000256" key="2">
    <source>
        <dbReference type="ARBA" id="ARBA00022679"/>
    </source>
</evidence>
<dbReference type="HOGENOM" id="CLU_1544319_0_0_9"/>
<keyword evidence="2 5" id="KW-0808">Transferase</keyword>
<feature type="domain" description="Aminotransferase class I/classII large" evidence="4">
    <location>
        <begin position="1"/>
        <end position="158"/>
    </location>
</feature>
<dbReference type="AlphaFoldDB" id="G4Q6S3"/>
<dbReference type="KEGG" id="ain:Acin_0994"/>
<dbReference type="PANTHER" id="PTHR43643:SF3">
    <property type="entry name" value="HISTIDINOL-PHOSPHATE AMINOTRANSFERASE"/>
    <property type="match status" value="1"/>
</dbReference>
<keyword evidence="1 5" id="KW-0032">Aminotransferase</keyword>
<dbReference type="STRING" id="568816.Acin_0994"/>
<dbReference type="Gene3D" id="3.40.640.10">
    <property type="entry name" value="Type I PLP-dependent aspartate aminotransferase-like (Major domain)"/>
    <property type="match status" value="1"/>
</dbReference>
<dbReference type="PANTHER" id="PTHR43643">
    <property type="entry name" value="HISTIDINOL-PHOSPHATE AMINOTRANSFERASE 2"/>
    <property type="match status" value="1"/>
</dbReference>
<dbReference type="InterPro" id="IPR015421">
    <property type="entry name" value="PyrdxlP-dep_Trfase_major"/>
</dbReference>
<dbReference type="InterPro" id="IPR004839">
    <property type="entry name" value="Aminotransferase_I/II_large"/>
</dbReference>
<dbReference type="InParanoid" id="G4Q6S3"/>
<dbReference type="InterPro" id="IPR050106">
    <property type="entry name" value="HistidinolP_aminotransfase"/>
</dbReference>
<dbReference type="Gene3D" id="3.90.1150.10">
    <property type="entry name" value="Aspartate Aminotransferase, domain 1"/>
    <property type="match status" value="1"/>
</dbReference>
<keyword evidence="3" id="KW-0663">Pyridoxal phosphate</keyword>
<reference evidence="5 6" key="1">
    <citation type="journal article" date="2011" name="J. Bacteriol.">
        <title>Complete genome sequence of Acidaminococcus intestini RYC-MR95, a Gram-negative bacterium from the phylum Firmicutes.</title>
        <authorList>
            <person name="D'Auria G."/>
            <person name="Galan J.C."/>
            <person name="Rodriguez-Alcayna M."/>
            <person name="Moya A."/>
            <person name="Baquero F."/>
            <person name="Latorre A."/>
        </authorList>
    </citation>
    <scope>NUCLEOTIDE SEQUENCE [LARGE SCALE GENOMIC DNA]</scope>
    <source>
        <strain evidence="5 6">RyC-MR95</strain>
    </source>
</reference>
<dbReference type="EMBL" id="CP003058">
    <property type="protein sequence ID" value="AEQ22222.1"/>
    <property type="molecule type" value="Genomic_DNA"/>
</dbReference>
<name>G4Q6S3_ACIIR</name>
<dbReference type="GO" id="GO:0008483">
    <property type="term" value="F:transaminase activity"/>
    <property type="evidence" value="ECO:0007669"/>
    <property type="project" value="UniProtKB-KW"/>
</dbReference>